<dbReference type="AlphaFoldDB" id="A0AAD8UG89"/>
<proteinExistence type="predicted"/>
<evidence type="ECO:0000313" key="1">
    <source>
        <dbReference type="EMBL" id="KAK1723321.1"/>
    </source>
</evidence>
<evidence type="ECO:0000313" key="2">
    <source>
        <dbReference type="Proteomes" id="UP001244207"/>
    </source>
</evidence>
<dbReference type="RefSeq" id="XP_060363376.1">
    <property type="nucleotide sequence ID" value="XM_060515791.1"/>
</dbReference>
<reference evidence="1" key="1">
    <citation type="submission" date="2021-12" db="EMBL/GenBank/DDBJ databases">
        <title>Comparative genomics, transcriptomics and evolutionary studies reveal genomic signatures of adaptation to plant cell wall in hemibiotrophic fungi.</title>
        <authorList>
            <consortium name="DOE Joint Genome Institute"/>
            <person name="Baroncelli R."/>
            <person name="Diaz J.F."/>
            <person name="Benocci T."/>
            <person name="Peng M."/>
            <person name="Battaglia E."/>
            <person name="Haridas S."/>
            <person name="Andreopoulos W."/>
            <person name="Labutti K."/>
            <person name="Pangilinan J."/>
            <person name="Floch G.L."/>
            <person name="Makela M.R."/>
            <person name="Henrissat B."/>
            <person name="Grigoriev I.V."/>
            <person name="Crouch J.A."/>
            <person name="De Vries R.P."/>
            <person name="Sukno S.A."/>
            <person name="Thon M.R."/>
        </authorList>
    </citation>
    <scope>NUCLEOTIDE SEQUENCE</scope>
    <source>
        <strain evidence="1">CBS 112980</strain>
    </source>
</reference>
<dbReference type="Proteomes" id="UP001244207">
    <property type="component" value="Unassembled WGS sequence"/>
</dbReference>
<comment type="caution">
    <text evidence="1">The sequence shown here is derived from an EMBL/GenBank/DDBJ whole genome shotgun (WGS) entry which is preliminary data.</text>
</comment>
<organism evidence="1 2">
    <name type="scientific">Glomerella acutata</name>
    <name type="common">Colletotrichum acutatum</name>
    <dbReference type="NCBI Taxonomy" id="27357"/>
    <lineage>
        <taxon>Eukaryota</taxon>
        <taxon>Fungi</taxon>
        <taxon>Dikarya</taxon>
        <taxon>Ascomycota</taxon>
        <taxon>Pezizomycotina</taxon>
        <taxon>Sordariomycetes</taxon>
        <taxon>Hypocreomycetidae</taxon>
        <taxon>Glomerellales</taxon>
        <taxon>Glomerellaceae</taxon>
        <taxon>Colletotrichum</taxon>
        <taxon>Colletotrichum acutatum species complex</taxon>
    </lineage>
</organism>
<keyword evidence="2" id="KW-1185">Reference proteome</keyword>
<dbReference type="EMBL" id="JAHMHS010000067">
    <property type="protein sequence ID" value="KAK1723321.1"/>
    <property type="molecule type" value="Genomic_DNA"/>
</dbReference>
<protein>
    <submittedName>
        <fullName evidence="1">Uncharacterized protein</fullName>
    </submittedName>
</protein>
<dbReference type="GeneID" id="85399689"/>
<name>A0AAD8UG89_GLOAC</name>
<sequence length="149" mass="16598">MKQEEPPAPISKHTGKDLIKDPDLKNRIRTVIADAVMDSNNGSDALIKQMWDYNRRRKYDIMLTSAVYIQLNRAKIALSTSTSSRIRREIASLIELSSLPSTSNQVQKGDKTGNIMKTSWGLLHVVYTAHYTIAFADAPKGAFQPLPPG</sequence>
<accession>A0AAD8UG89</accession>
<gene>
    <name evidence="1" type="ORF">BDZ83DRAFT_793751</name>
</gene>